<name>A0A0E9XSC3_ANGAN</name>
<evidence type="ECO:0000313" key="1">
    <source>
        <dbReference type="EMBL" id="JAI04594.1"/>
    </source>
</evidence>
<reference evidence="1" key="1">
    <citation type="submission" date="2014-11" db="EMBL/GenBank/DDBJ databases">
        <authorList>
            <person name="Amaro Gonzalez C."/>
        </authorList>
    </citation>
    <scope>NUCLEOTIDE SEQUENCE</scope>
</reference>
<dbReference type="EMBL" id="GBXM01003984">
    <property type="protein sequence ID" value="JAI04594.1"/>
    <property type="molecule type" value="Transcribed_RNA"/>
</dbReference>
<sequence length="30" mass="3175">MSKLRKASTCRPAGNGVVPMRYAVKIVGLA</sequence>
<protein>
    <submittedName>
        <fullName evidence="1">Uncharacterized protein</fullName>
    </submittedName>
</protein>
<accession>A0A0E9XSC3</accession>
<reference evidence="1" key="2">
    <citation type="journal article" date="2015" name="Fish Shellfish Immunol.">
        <title>Early steps in the European eel (Anguilla anguilla)-Vibrio vulnificus interaction in the gills: Role of the RtxA13 toxin.</title>
        <authorList>
            <person name="Callol A."/>
            <person name="Pajuelo D."/>
            <person name="Ebbesson L."/>
            <person name="Teles M."/>
            <person name="MacKenzie S."/>
            <person name="Amaro C."/>
        </authorList>
    </citation>
    <scope>NUCLEOTIDE SEQUENCE</scope>
</reference>
<dbReference type="AlphaFoldDB" id="A0A0E9XSC3"/>
<proteinExistence type="predicted"/>
<organism evidence="1">
    <name type="scientific">Anguilla anguilla</name>
    <name type="common">European freshwater eel</name>
    <name type="synonym">Muraena anguilla</name>
    <dbReference type="NCBI Taxonomy" id="7936"/>
    <lineage>
        <taxon>Eukaryota</taxon>
        <taxon>Metazoa</taxon>
        <taxon>Chordata</taxon>
        <taxon>Craniata</taxon>
        <taxon>Vertebrata</taxon>
        <taxon>Euteleostomi</taxon>
        <taxon>Actinopterygii</taxon>
        <taxon>Neopterygii</taxon>
        <taxon>Teleostei</taxon>
        <taxon>Anguilliformes</taxon>
        <taxon>Anguillidae</taxon>
        <taxon>Anguilla</taxon>
    </lineage>
</organism>